<dbReference type="PANTHER" id="PTHR31377:SF0">
    <property type="entry name" value="AGMATINE DEIMINASE-RELATED"/>
    <property type="match status" value="1"/>
</dbReference>
<dbReference type="InterPro" id="IPR007466">
    <property type="entry name" value="Peptidyl-Arg-deiminase_porph"/>
</dbReference>
<dbReference type="Pfam" id="PF04371">
    <property type="entry name" value="PAD_porph"/>
    <property type="match status" value="1"/>
</dbReference>
<comment type="similarity">
    <text evidence="2">Belongs to the agmatine deiminase family.</text>
</comment>
<feature type="active site" description="Amidino-cysteine intermediate" evidence="2">
    <location>
        <position position="356"/>
    </location>
</feature>
<comment type="catalytic activity">
    <reaction evidence="2">
        <text>agmatine + H2O = N-carbamoylputrescine + NH4(+)</text>
        <dbReference type="Rhea" id="RHEA:18037"/>
        <dbReference type="ChEBI" id="CHEBI:15377"/>
        <dbReference type="ChEBI" id="CHEBI:28938"/>
        <dbReference type="ChEBI" id="CHEBI:58145"/>
        <dbReference type="ChEBI" id="CHEBI:58318"/>
        <dbReference type="EC" id="3.5.3.12"/>
    </reaction>
</comment>
<dbReference type="InterPro" id="IPR017754">
    <property type="entry name" value="Agmatine_deiminase"/>
</dbReference>
<evidence type="ECO:0000256" key="2">
    <source>
        <dbReference type="HAMAP-Rule" id="MF_01841"/>
    </source>
</evidence>
<name>A0ABW1SZ34_9ACTN</name>
<evidence type="ECO:0000313" key="4">
    <source>
        <dbReference type="Proteomes" id="UP001596138"/>
    </source>
</evidence>
<organism evidence="3 4">
    <name type="scientific">Longivirga aurantiaca</name>
    <dbReference type="NCBI Taxonomy" id="1837743"/>
    <lineage>
        <taxon>Bacteria</taxon>
        <taxon>Bacillati</taxon>
        <taxon>Actinomycetota</taxon>
        <taxon>Actinomycetes</taxon>
        <taxon>Sporichthyales</taxon>
        <taxon>Sporichthyaceae</taxon>
        <taxon>Longivirga</taxon>
    </lineage>
</organism>
<dbReference type="EC" id="3.5.3.12" evidence="2"/>
<sequence length="365" mass="39875">MSQTLSSLPAADGFRMPGEWDDHAGCFLVWPERTDNWRDGAKPAQRVWRQLIETIATAEPVTVLVSHRQYQNARGQLPPHVRLVETTTNDAWVRDTGPTFVRDGDGAVRGVSWRFNAWGGLRGGLYFPWDADDLVGPKVCDLERVPVYQPDLVLEGGSIDVDGEGTVLTTEECLLNPNRNPDLTREQIESLLHAHLGTTKVIWLPRGVHLDETDGHVDNMARFAAPGVVMLTWTDDESDPQHARSAEALAVLEAATDAQGRPLRVVKLAQPGPLHMTEEEAAGIDVVPGSQPREAGERLAGSYVNSYVGNGIVVLPVFDDPNDAAAVAAYEELFPDRRILTVPGREILLGGGNVHCITQQVPSGR</sequence>
<dbReference type="SUPFAM" id="SSF55909">
    <property type="entry name" value="Pentein"/>
    <property type="match status" value="1"/>
</dbReference>
<dbReference type="EMBL" id="JBHSTI010000008">
    <property type="protein sequence ID" value="MFC6237726.1"/>
    <property type="molecule type" value="Genomic_DNA"/>
</dbReference>
<comment type="caution">
    <text evidence="3">The sequence shown here is derived from an EMBL/GenBank/DDBJ whole genome shotgun (WGS) entry which is preliminary data.</text>
</comment>
<keyword evidence="4" id="KW-1185">Reference proteome</keyword>
<dbReference type="RefSeq" id="WP_386765290.1">
    <property type="nucleotide sequence ID" value="NZ_JBHSTI010000008.1"/>
</dbReference>
<dbReference type="Gene3D" id="3.75.10.10">
    <property type="entry name" value="L-arginine/glycine Amidinotransferase, Chain A"/>
    <property type="match status" value="1"/>
</dbReference>
<dbReference type="GO" id="GO:0047632">
    <property type="term" value="F:agmatine deiminase activity"/>
    <property type="evidence" value="ECO:0007669"/>
    <property type="project" value="UniProtKB-EC"/>
</dbReference>
<proteinExistence type="inferred from homology"/>
<dbReference type="NCBIfam" id="TIGR03380">
    <property type="entry name" value="agmatine_aguA"/>
    <property type="match status" value="1"/>
</dbReference>
<keyword evidence="1 2" id="KW-0378">Hydrolase</keyword>
<accession>A0ABW1SZ34</accession>
<dbReference type="Proteomes" id="UP001596138">
    <property type="component" value="Unassembled WGS sequence"/>
</dbReference>
<protein>
    <recommendedName>
        <fullName evidence="2">Putative agmatine deiminase</fullName>
        <ecNumber evidence="2">3.5.3.12</ecNumber>
    </recommendedName>
    <alternativeName>
        <fullName evidence="2">Agmatine iminohydrolase</fullName>
    </alternativeName>
</protein>
<gene>
    <name evidence="2 3" type="primary">aguA</name>
    <name evidence="3" type="ORF">ACFQGU_07535</name>
</gene>
<evidence type="ECO:0000256" key="1">
    <source>
        <dbReference type="ARBA" id="ARBA00022801"/>
    </source>
</evidence>
<evidence type="ECO:0000313" key="3">
    <source>
        <dbReference type="EMBL" id="MFC6237726.1"/>
    </source>
</evidence>
<dbReference type="NCBIfam" id="NF010070">
    <property type="entry name" value="PRK13551.1"/>
    <property type="match status" value="1"/>
</dbReference>
<reference evidence="4" key="1">
    <citation type="journal article" date="2019" name="Int. J. Syst. Evol. Microbiol.">
        <title>The Global Catalogue of Microorganisms (GCM) 10K type strain sequencing project: providing services to taxonomists for standard genome sequencing and annotation.</title>
        <authorList>
            <consortium name="The Broad Institute Genomics Platform"/>
            <consortium name="The Broad Institute Genome Sequencing Center for Infectious Disease"/>
            <person name="Wu L."/>
            <person name="Ma J."/>
        </authorList>
    </citation>
    <scope>NUCLEOTIDE SEQUENCE [LARGE SCALE GENOMIC DNA]</scope>
    <source>
        <strain evidence="4">CGMCC 4.7317</strain>
    </source>
</reference>
<dbReference type="PANTHER" id="PTHR31377">
    <property type="entry name" value="AGMATINE DEIMINASE-RELATED"/>
    <property type="match status" value="1"/>
</dbReference>
<dbReference type="HAMAP" id="MF_01841">
    <property type="entry name" value="Agmatine_deimin"/>
    <property type="match status" value="1"/>
</dbReference>